<keyword evidence="1 4" id="KW-0479">Metal-binding</keyword>
<keyword evidence="7" id="KW-1133">Transmembrane helix</keyword>
<feature type="compositionally biased region" description="Basic and acidic residues" evidence="6">
    <location>
        <begin position="407"/>
        <end position="423"/>
    </location>
</feature>
<feature type="region of interest" description="Disordered" evidence="6">
    <location>
        <begin position="1766"/>
        <end position="1785"/>
    </location>
</feature>
<evidence type="ECO:0000256" key="5">
    <source>
        <dbReference type="SAM" id="Coils"/>
    </source>
</evidence>
<feature type="transmembrane region" description="Helical" evidence="7">
    <location>
        <begin position="30"/>
        <end position="52"/>
    </location>
</feature>
<evidence type="ECO:0000256" key="7">
    <source>
        <dbReference type="SAM" id="Phobius"/>
    </source>
</evidence>
<feature type="region of interest" description="Disordered" evidence="6">
    <location>
        <begin position="2234"/>
        <end position="2319"/>
    </location>
</feature>
<dbReference type="GO" id="GO:0004386">
    <property type="term" value="F:helicase activity"/>
    <property type="evidence" value="ECO:0007669"/>
    <property type="project" value="UniProtKB-KW"/>
</dbReference>
<feature type="region of interest" description="Disordered" evidence="6">
    <location>
        <begin position="266"/>
        <end position="320"/>
    </location>
</feature>
<feature type="compositionally biased region" description="Basic and acidic residues" evidence="6">
    <location>
        <begin position="1127"/>
        <end position="1140"/>
    </location>
</feature>
<feature type="compositionally biased region" description="Acidic residues" evidence="6">
    <location>
        <begin position="919"/>
        <end position="955"/>
    </location>
</feature>
<keyword evidence="11" id="KW-1185">Reference proteome</keyword>
<evidence type="ECO:0000313" key="10">
    <source>
        <dbReference type="EMBL" id="CAL4763070.1"/>
    </source>
</evidence>
<keyword evidence="10" id="KW-0347">Helicase</keyword>
<comment type="caution">
    <text evidence="9">The sequence shown here is derived from an EMBL/GenBank/DDBJ whole genome shotgun (WGS) entry which is preliminary data.</text>
</comment>
<evidence type="ECO:0000313" key="9">
    <source>
        <dbReference type="EMBL" id="CAI3975758.1"/>
    </source>
</evidence>
<dbReference type="EMBL" id="CAMXCT020000224">
    <property type="protein sequence ID" value="CAL1129133.1"/>
    <property type="molecule type" value="Genomic_DNA"/>
</dbReference>
<evidence type="ECO:0000256" key="2">
    <source>
        <dbReference type="ARBA" id="ARBA00022771"/>
    </source>
</evidence>
<evidence type="ECO:0000256" key="4">
    <source>
        <dbReference type="PROSITE-ProRule" id="PRU00723"/>
    </source>
</evidence>
<reference evidence="9" key="1">
    <citation type="submission" date="2022-10" db="EMBL/GenBank/DDBJ databases">
        <authorList>
            <person name="Chen Y."/>
            <person name="Dougan E. K."/>
            <person name="Chan C."/>
            <person name="Rhodes N."/>
            <person name="Thang M."/>
        </authorList>
    </citation>
    <scope>NUCLEOTIDE SEQUENCE</scope>
</reference>
<feature type="compositionally biased region" description="Basic and acidic residues" evidence="6">
    <location>
        <begin position="1253"/>
        <end position="1262"/>
    </location>
</feature>
<feature type="region of interest" description="Disordered" evidence="6">
    <location>
        <begin position="906"/>
        <end position="989"/>
    </location>
</feature>
<dbReference type="OrthoDB" id="439885at2759"/>
<feature type="compositionally biased region" description="Basic and acidic residues" evidence="6">
    <location>
        <begin position="1223"/>
        <end position="1236"/>
    </location>
</feature>
<evidence type="ECO:0000256" key="1">
    <source>
        <dbReference type="ARBA" id="ARBA00022723"/>
    </source>
</evidence>
<name>A0A9P1BNT6_9DINO</name>
<feature type="coiled-coil region" evidence="5">
    <location>
        <begin position="1020"/>
        <end position="1069"/>
    </location>
</feature>
<keyword evidence="10" id="KW-0378">Hydrolase</keyword>
<feature type="compositionally biased region" description="Basic and acidic residues" evidence="6">
    <location>
        <begin position="1160"/>
        <end position="1187"/>
    </location>
</feature>
<dbReference type="InterPro" id="IPR000571">
    <property type="entry name" value="Znf_CCCH"/>
</dbReference>
<dbReference type="InterPro" id="IPR036855">
    <property type="entry name" value="Znf_CCCH_sf"/>
</dbReference>
<feature type="compositionally biased region" description="Basic and acidic residues" evidence="6">
    <location>
        <begin position="1370"/>
        <end position="1380"/>
    </location>
</feature>
<reference evidence="10 11" key="2">
    <citation type="submission" date="2024-05" db="EMBL/GenBank/DDBJ databases">
        <authorList>
            <person name="Chen Y."/>
            <person name="Shah S."/>
            <person name="Dougan E. K."/>
            <person name="Thang M."/>
            <person name="Chan C."/>
        </authorList>
    </citation>
    <scope>NUCLEOTIDE SEQUENCE [LARGE SCALE GENOMIC DNA]</scope>
</reference>
<keyword evidence="3 4" id="KW-0862">Zinc</keyword>
<organism evidence="9">
    <name type="scientific">Cladocopium goreaui</name>
    <dbReference type="NCBI Taxonomy" id="2562237"/>
    <lineage>
        <taxon>Eukaryota</taxon>
        <taxon>Sar</taxon>
        <taxon>Alveolata</taxon>
        <taxon>Dinophyceae</taxon>
        <taxon>Suessiales</taxon>
        <taxon>Symbiodiniaceae</taxon>
        <taxon>Cladocopium</taxon>
    </lineage>
</organism>
<evidence type="ECO:0000256" key="3">
    <source>
        <dbReference type="ARBA" id="ARBA00022833"/>
    </source>
</evidence>
<feature type="compositionally biased region" description="Basic and acidic residues" evidence="6">
    <location>
        <begin position="365"/>
        <end position="377"/>
    </location>
</feature>
<evidence type="ECO:0000259" key="8">
    <source>
        <dbReference type="PROSITE" id="PS50103"/>
    </source>
</evidence>
<feature type="coiled-coil region" evidence="5">
    <location>
        <begin position="2139"/>
        <end position="2169"/>
    </location>
</feature>
<dbReference type="GO" id="GO:0008270">
    <property type="term" value="F:zinc ion binding"/>
    <property type="evidence" value="ECO:0007669"/>
    <property type="project" value="UniProtKB-KW"/>
</dbReference>
<sequence>MSAEEMIFPRLSTAIVTGHGSYGSITTMSIFALIVAGTFCGQLGLSILTPFFPAEAKSKLVKALAKAPDMRFQSIDAKLSNALRKVIDNAGDKSMQVKYDMSMKNQLYGRSGDFIKGRELFAMILISFKSPDHTEVLYNAHHLYMFNYYGDDQLEAFYNKWLDIVYNMKHDDLPSNNSLRDTLFRKIEHSKLMAFDINRYKTFDEGHPEKTYVYLTGMIKGYIARGKQERLLKDRERAVKLSLSSNKTTPAMEDADKPAAPIKIKKENEAAASSTGDPPKRPKAKAKSEAASVLPTPSPKSHADKNNKKGKGGKGRSSSPVDKKKIFCNYFFNKGGCNKGDKCLYSHSQKVYDAKMKGMKEREILDGDPSKVPHGDDEEHDQDEDDDELDDGDDGGPGPSGGKVSKKPLDDSEDIFDKDKDPEEMNPFLLGRCYTLTRLAQQRDGFESKGESWNAVSVNALMQNIWAEFQDISQAENSQALGSSGFQYFAKEAMRAYARVVSMAPSQLIKNGFMKIAEEEWKQMLPSEKVLWAAVAYQAEVRAVHAMPSPRSSASSAPRPRCPLPPQWKPALDIYGRGSDAAFAHEKVKQLLLHAWQRVNSSMDWVFCIRTFGRSGIDPVSRAKIRGGGIMDLTLGMLRQRGLLDCPEFLQRLHIFVAHNDPHFAKGCYEKVLGKLSDRIIVGVRGADLQVRFIEECFLPGTHVVVADDNIQTLEEAPPVTEPKPSHKEKNRPLVDLHAADLRDLVKRAADAMQKHEAHLWSISPTYNKLFLTNAQSFNLRLGLTFGALFGFIALHEPELYSQYGQVKVYFNESNAITRATLIENEKLVTIALSHVGTRVSVRTLEVHVRALYDLMSVNVPGNIVYIQAWALRRLISTYNYLIRRPHVPRERALRRIMISQGINIELDPTPPQSICDQPDSDPEAPSDEDEDMDNATMEDEGGEEEICTDDEELEGAPLDADGAINEPPKASLPSNSTKMPAPACAKDSMKDSVDVGVIKTPSPKGVSPPTVTPEKLAQFEATKQRLAKLEALQDLLKHQERLKKLVELKKLQDQVREMEIRKEIHCMKLMENILDEQKIPPRPMPESMDNMETQPLVDDGQGDSHQPDALSTDPGKEPIPASGDPVGEKPDVPMLRTHEPSPTAPSRRLQEYLIKAKASRIEAETTNRIADTKDSNHGKSSREAHAKNAHGTSSKATVKVCKKHLGTTEDATPTEAASLRDMPSKPEDWGKHEPVSADQQQPPKQRGRKPKQKNDCKDKPQQKKAPKRKSKASKAVSPEASKDIAAEALPTGKAAKKAKIDKKTTLYYEPLEPEGDINTDKGAAFDAYAAASASADASRLGEQSASNGTGGRRRKGSTAAAAAAAAKSKAKDKGEEHKPSKSSRKATPKPKGRSSKTTRMAGDNSPDGESSKKKPQRTSKKDCKDASTKQKSPEYKAKLSRKSCAYKKAFNEAKKAGVEENAAREIAKKVLHGEMDSPACLIRWALARLSSLFQESCVNGVLLVMWSTDVTSRFQLVELFAGRGQVGAVWRENGRSAGQYDWDYSRKGMDFLGNGGFASAIYMALCAVPLSLWLMGPDCGPWTVISRGTSWRNVCNFWGNLNLEWINGSNCMISRLTLLLYIGTALRCTWLLEQPAGSQPVFARHHRFEHFCNTVAFVWRQRFWMQHFGAPSAKPTACWGNDPDILHSLDKGVLKKTFREEHTSVKTTSVIPEDLANISFEYMMSPRLSQAANAKILELQSQVGGLSGEDHRPQPAGAGYVEARSAGGFTPGFEPGPPLDKTQLSRLGSVAPSEVPVTPSPKASVHTPPQRSVSMAAHADTTSQSPIMIGSSGRKLTYAEQQAYFPDAQYRDETLRTPLLSSPEDTDESILKKKTMRLEDTLVDETQEVPQHPSRESEQGEPHGTARSSNTGDSEVDKSQAGETPPSSKPSPEGDMYSDGTYWKMRNYTKPNKRGVCKASESAVAMFKTEDGRKRLRDLLLQHGSFEQVEVALVKYRKEEEENTLEGGFYSAVDLANDGWNTQMIEHSRQWALQRGLVEKNEVHGEEEWRIPKKRRFKFKEQHGTEVTQRAGATFQDSTGAMFEQQIDRQALVEGDAVRNPAQQLSAASHQAAAASKQKALPVLQANQDPFGLLGAFIAAVGANISKAEEQKDRLSDLQTERATKMAKEMGDAIVEYEDLYKKLLKYQIDFTSSVPDRNAKDLLSKTYVQCTQRDMCVNNLIGRARTIKPAAKAKASAKANSEKKPLPLNRRAKSKKNLKNVAKDDDDDDDAEEDEKNEGEDDTPTRSSSSKPKGKTGKAKAVAVPKTKVVKKKKASK</sequence>
<dbReference type="EMBL" id="CAMXCT030000224">
    <property type="protein sequence ID" value="CAL4763070.1"/>
    <property type="molecule type" value="Genomic_DNA"/>
</dbReference>
<keyword evidence="7" id="KW-0472">Membrane</keyword>
<feature type="compositionally biased region" description="Basic and acidic residues" evidence="6">
    <location>
        <begin position="1420"/>
        <end position="1438"/>
    </location>
</feature>
<keyword evidence="5" id="KW-0175">Coiled coil</keyword>
<dbReference type="SUPFAM" id="SSF90229">
    <property type="entry name" value="CCCH zinc finger"/>
    <property type="match status" value="1"/>
</dbReference>
<proteinExistence type="predicted"/>
<feature type="compositionally biased region" description="Basic residues" evidence="6">
    <location>
        <begin position="1381"/>
        <end position="1397"/>
    </location>
</feature>
<gene>
    <name evidence="9" type="ORF">C1SCF055_LOCUS4040</name>
</gene>
<feature type="region of interest" description="Disordered" evidence="6">
    <location>
        <begin position="365"/>
        <end position="423"/>
    </location>
</feature>
<dbReference type="PROSITE" id="PS50103">
    <property type="entry name" value="ZF_C3H1"/>
    <property type="match status" value="1"/>
</dbReference>
<feature type="compositionally biased region" description="Acidic residues" evidence="6">
    <location>
        <begin position="2266"/>
        <end position="2284"/>
    </location>
</feature>
<feature type="domain" description="C3H1-type" evidence="8">
    <location>
        <begin position="322"/>
        <end position="350"/>
    </location>
</feature>
<evidence type="ECO:0000313" key="11">
    <source>
        <dbReference type="Proteomes" id="UP001152797"/>
    </source>
</evidence>
<accession>A0A9P1BNT6</accession>
<feature type="region of interest" description="Disordered" evidence="6">
    <location>
        <begin position="1856"/>
        <end position="1939"/>
    </location>
</feature>
<dbReference type="Proteomes" id="UP001152797">
    <property type="component" value="Unassembled WGS sequence"/>
</dbReference>
<protein>
    <submittedName>
        <fullName evidence="10">ATP-dependent RNA helicase dbp9</fullName>
    </submittedName>
</protein>
<feature type="region of interest" description="Disordered" evidence="6">
    <location>
        <begin position="1790"/>
        <end position="1829"/>
    </location>
</feature>
<keyword evidence="10" id="KW-0547">Nucleotide-binding</keyword>
<feature type="compositionally biased region" description="Low complexity" evidence="6">
    <location>
        <begin position="1358"/>
        <end position="1368"/>
    </location>
</feature>
<evidence type="ECO:0000256" key="6">
    <source>
        <dbReference type="SAM" id="MobiDB-lite"/>
    </source>
</evidence>
<keyword evidence="7" id="KW-0812">Transmembrane</keyword>
<feature type="zinc finger region" description="C3H1-type" evidence="4">
    <location>
        <begin position="322"/>
        <end position="350"/>
    </location>
</feature>
<feature type="compositionally biased region" description="Basic residues" evidence="6">
    <location>
        <begin position="1263"/>
        <end position="1273"/>
    </location>
</feature>
<feature type="compositionally biased region" description="Acidic residues" evidence="6">
    <location>
        <begin position="378"/>
        <end position="394"/>
    </location>
</feature>
<dbReference type="EMBL" id="CAMXCT010000224">
    <property type="protein sequence ID" value="CAI3975758.1"/>
    <property type="molecule type" value="Genomic_DNA"/>
</dbReference>
<feature type="compositionally biased region" description="Basic residues" evidence="6">
    <location>
        <begin position="2310"/>
        <end position="2319"/>
    </location>
</feature>
<feature type="region of interest" description="Disordered" evidence="6">
    <location>
        <begin position="242"/>
        <end position="261"/>
    </location>
</feature>
<feature type="compositionally biased region" description="Low complexity" evidence="6">
    <location>
        <begin position="1325"/>
        <end position="1339"/>
    </location>
</feature>
<keyword evidence="10" id="KW-0067">ATP-binding</keyword>
<feature type="region of interest" description="Disordered" evidence="6">
    <location>
        <begin position="1078"/>
        <end position="1439"/>
    </location>
</feature>
<keyword evidence="2 4" id="KW-0863">Zinc-finger</keyword>